<keyword evidence="6 8" id="KW-0472">Membrane</keyword>
<feature type="transmembrane region" description="Helical" evidence="8">
    <location>
        <begin position="372"/>
        <end position="391"/>
    </location>
</feature>
<feature type="transmembrane region" description="Helical" evidence="8">
    <location>
        <begin position="456"/>
        <end position="477"/>
    </location>
</feature>
<comment type="subcellular location">
    <subcellularLocation>
        <location evidence="1">Cell membrane</location>
        <topology evidence="1">Multi-pass membrane protein</topology>
    </subcellularLocation>
    <subcellularLocation>
        <location evidence="7">Membrane</location>
        <topology evidence="7">Multi-pass membrane protein</topology>
    </subcellularLocation>
</comment>
<dbReference type="PANTHER" id="PTHR42703">
    <property type="entry name" value="NADH DEHYDROGENASE"/>
    <property type="match status" value="1"/>
</dbReference>
<dbReference type="InterPro" id="IPR003918">
    <property type="entry name" value="NADH_UbQ_OxRdtase"/>
</dbReference>
<feature type="transmembrane region" description="Helical" evidence="8">
    <location>
        <begin position="128"/>
        <end position="146"/>
    </location>
</feature>
<evidence type="ECO:0000256" key="8">
    <source>
        <dbReference type="SAM" id="Phobius"/>
    </source>
</evidence>
<reference evidence="11" key="1">
    <citation type="submission" date="2016-10" db="EMBL/GenBank/DDBJ databases">
        <authorList>
            <person name="Varghese N."/>
            <person name="Submissions S."/>
        </authorList>
    </citation>
    <scope>NUCLEOTIDE SEQUENCE [LARGE SCALE GENOMIC DNA]</scope>
    <source>
        <strain evidence="11">CECT 8338</strain>
    </source>
</reference>
<dbReference type="GO" id="GO:0008137">
    <property type="term" value="F:NADH dehydrogenase (ubiquinone) activity"/>
    <property type="evidence" value="ECO:0007669"/>
    <property type="project" value="InterPro"/>
</dbReference>
<keyword evidence="11" id="KW-1185">Reference proteome</keyword>
<evidence type="ECO:0000256" key="6">
    <source>
        <dbReference type="ARBA" id="ARBA00023136"/>
    </source>
</evidence>
<feature type="domain" description="NADH:quinone oxidoreductase/Mrp antiporter transmembrane" evidence="9">
    <location>
        <begin position="125"/>
        <end position="418"/>
    </location>
</feature>
<dbReference type="NCBIfam" id="NF009309">
    <property type="entry name" value="PRK12666.1"/>
    <property type="match status" value="1"/>
</dbReference>
<dbReference type="EMBL" id="LT629787">
    <property type="protein sequence ID" value="SDU12807.1"/>
    <property type="molecule type" value="Genomic_DNA"/>
</dbReference>
<dbReference type="Proteomes" id="UP000243924">
    <property type="component" value="Chromosome I"/>
</dbReference>
<comment type="similarity">
    <text evidence="2">Belongs to the CPA3 antiporters (TC 2.A.63) subunit D family.</text>
</comment>
<accession>A0A1H2FZP6</accession>
<feature type="transmembrane region" description="Helical" evidence="8">
    <location>
        <begin position="76"/>
        <end position="96"/>
    </location>
</feature>
<keyword evidence="4 7" id="KW-0812">Transmembrane</keyword>
<feature type="transmembrane region" description="Helical" evidence="8">
    <location>
        <begin position="103"/>
        <end position="122"/>
    </location>
</feature>
<sequence>MSHLPVLPILMPMFAGAVLLLLARLSMTHKRTLSLLASLLQLPLAVGLLVAAEQGINVYALGNWMPPFGIVLVVDRLTALMLLLSAVLALPVVLYASRGDDALGPNFHALFQFQLMGINGAFLTGDLFNLFVFFEILLIASYALLVHGPSGARVRAGLHYVLLNLLGSALFLLALGTLYGVTGTLNMADMALRIAILDDNELYLAGAAGMLLLVVFALKAAVFPLYFWLPRAYASAAAPVAALFAIMTKVGIYAIIRVFTMLFADTSGALAGMAQVVLWPLALLTLVLGALGALAASSLPGVVAYLVVLSVGVLLSGVALGSEAALQATLYYLLQSTWVAAGLFLFAGLLDRARGPRFAARLVAGPPLAQRMLLGSVFFLGAIAVAGLPPLSGFIGKVLLLQAAGTGSMAAWLYATLLGSSLLVIVALSRAGSTLFWRQAGEEAEASGEPLDHCRLFACLLLLASSALLVILAAPVLDYLMAAVEQLANPIGYIDAVLSSVPQGGAP</sequence>
<proteinExistence type="inferred from homology"/>
<keyword evidence="3" id="KW-1003">Cell membrane</keyword>
<gene>
    <name evidence="10" type="ORF">SAMN05216210_1925</name>
</gene>
<evidence type="ECO:0000256" key="5">
    <source>
        <dbReference type="ARBA" id="ARBA00022989"/>
    </source>
</evidence>
<dbReference type="STRING" id="1434072.SAMN05216210_1925"/>
<dbReference type="AlphaFoldDB" id="A0A1H2FZP6"/>
<feature type="transmembrane region" description="Helical" evidence="8">
    <location>
        <begin position="302"/>
        <end position="320"/>
    </location>
</feature>
<keyword evidence="5 8" id="KW-1133">Transmembrane helix</keyword>
<name>A0A1H2FZP6_9GAMM</name>
<feature type="transmembrane region" description="Helical" evidence="8">
    <location>
        <begin position="6"/>
        <end position="23"/>
    </location>
</feature>
<evidence type="ECO:0000256" key="7">
    <source>
        <dbReference type="RuleBase" id="RU000320"/>
    </source>
</evidence>
<feature type="transmembrane region" description="Helical" evidence="8">
    <location>
        <begin position="158"/>
        <end position="182"/>
    </location>
</feature>
<dbReference type="GO" id="GO:0042773">
    <property type="term" value="P:ATP synthesis coupled electron transport"/>
    <property type="evidence" value="ECO:0007669"/>
    <property type="project" value="InterPro"/>
</dbReference>
<dbReference type="InterPro" id="IPR050586">
    <property type="entry name" value="CPA3_Na-H_Antiporter_D"/>
</dbReference>
<feature type="transmembrane region" description="Helical" evidence="8">
    <location>
        <begin position="35"/>
        <end position="56"/>
    </location>
</feature>
<evidence type="ECO:0000313" key="11">
    <source>
        <dbReference type="Proteomes" id="UP000243924"/>
    </source>
</evidence>
<dbReference type="GO" id="GO:0005886">
    <property type="term" value="C:plasma membrane"/>
    <property type="evidence" value="ECO:0007669"/>
    <property type="project" value="UniProtKB-SubCell"/>
</dbReference>
<dbReference type="OrthoDB" id="9768329at2"/>
<feature type="transmembrane region" description="Helical" evidence="8">
    <location>
        <begin position="276"/>
        <end position="295"/>
    </location>
</feature>
<evidence type="ECO:0000259" key="9">
    <source>
        <dbReference type="Pfam" id="PF00361"/>
    </source>
</evidence>
<dbReference type="PRINTS" id="PR01437">
    <property type="entry name" value="NUOXDRDTASE4"/>
</dbReference>
<feature type="transmembrane region" description="Helical" evidence="8">
    <location>
        <begin position="411"/>
        <end position="429"/>
    </location>
</feature>
<feature type="transmembrane region" description="Helical" evidence="8">
    <location>
        <begin position="202"/>
        <end position="229"/>
    </location>
</feature>
<evidence type="ECO:0000256" key="1">
    <source>
        <dbReference type="ARBA" id="ARBA00004651"/>
    </source>
</evidence>
<dbReference type="Pfam" id="PF00361">
    <property type="entry name" value="Proton_antipo_M"/>
    <property type="match status" value="1"/>
</dbReference>
<evidence type="ECO:0000313" key="10">
    <source>
        <dbReference type="EMBL" id="SDU12807.1"/>
    </source>
</evidence>
<evidence type="ECO:0000256" key="4">
    <source>
        <dbReference type="ARBA" id="ARBA00022692"/>
    </source>
</evidence>
<evidence type="ECO:0000256" key="3">
    <source>
        <dbReference type="ARBA" id="ARBA00022475"/>
    </source>
</evidence>
<evidence type="ECO:0000256" key="2">
    <source>
        <dbReference type="ARBA" id="ARBA00005346"/>
    </source>
</evidence>
<dbReference type="PANTHER" id="PTHR42703:SF1">
    <property type="entry name" value="NA(+)_H(+) ANTIPORTER SUBUNIT D1"/>
    <property type="match status" value="1"/>
</dbReference>
<protein>
    <submittedName>
        <fullName evidence="10">Multisubunit potassium/proton antiporter, PhaD subunit</fullName>
    </submittedName>
</protein>
<dbReference type="InterPro" id="IPR001750">
    <property type="entry name" value="ND/Mrp_TM"/>
</dbReference>
<feature type="transmembrane region" description="Helical" evidence="8">
    <location>
        <begin position="332"/>
        <end position="351"/>
    </location>
</feature>
<dbReference type="RefSeq" id="WP_092386362.1">
    <property type="nucleotide sequence ID" value="NZ_LT629787.1"/>
</dbReference>
<organism evidence="10 11">
    <name type="scientific">Halopseudomonas salegens</name>
    <dbReference type="NCBI Taxonomy" id="1434072"/>
    <lineage>
        <taxon>Bacteria</taxon>
        <taxon>Pseudomonadati</taxon>
        <taxon>Pseudomonadota</taxon>
        <taxon>Gammaproteobacteria</taxon>
        <taxon>Pseudomonadales</taxon>
        <taxon>Pseudomonadaceae</taxon>
        <taxon>Halopseudomonas</taxon>
    </lineage>
</organism>
<feature type="transmembrane region" description="Helical" evidence="8">
    <location>
        <begin position="236"/>
        <end position="256"/>
    </location>
</feature>